<evidence type="ECO:0000256" key="9">
    <source>
        <dbReference type="SAM" id="MobiDB-lite"/>
    </source>
</evidence>
<name>A0A177TBJ2_9BASI</name>
<evidence type="ECO:0000256" key="5">
    <source>
        <dbReference type="ARBA" id="ARBA00023235"/>
    </source>
</evidence>
<dbReference type="GO" id="GO:0005524">
    <property type="term" value="F:ATP binding"/>
    <property type="evidence" value="ECO:0007669"/>
    <property type="project" value="UniProtKB-UniRule"/>
</dbReference>
<dbReference type="GO" id="GO:0016787">
    <property type="term" value="F:hydrolase activity"/>
    <property type="evidence" value="ECO:0007669"/>
    <property type="project" value="UniProtKB-UniRule"/>
</dbReference>
<feature type="region of interest" description="Disordered" evidence="9">
    <location>
        <begin position="155"/>
        <end position="197"/>
    </location>
</feature>
<dbReference type="GO" id="GO:0005634">
    <property type="term" value="C:nucleus"/>
    <property type="evidence" value="ECO:0007669"/>
    <property type="project" value="TreeGrafter"/>
</dbReference>
<dbReference type="Pfam" id="PF00580">
    <property type="entry name" value="UvrD-helicase"/>
    <property type="match status" value="1"/>
</dbReference>
<comment type="catalytic activity">
    <reaction evidence="6">
        <text>Couples ATP hydrolysis with the unwinding of duplex DNA by translocating in the 3'-5' direction.</text>
        <dbReference type="EC" id="5.6.2.4"/>
    </reaction>
</comment>
<dbReference type="InterPro" id="IPR027417">
    <property type="entry name" value="P-loop_NTPase"/>
</dbReference>
<organism evidence="10 11">
    <name type="scientific">Tilletia indica</name>
    <dbReference type="NCBI Taxonomy" id="43049"/>
    <lineage>
        <taxon>Eukaryota</taxon>
        <taxon>Fungi</taxon>
        <taxon>Dikarya</taxon>
        <taxon>Basidiomycota</taxon>
        <taxon>Ustilaginomycotina</taxon>
        <taxon>Exobasidiomycetes</taxon>
        <taxon>Tilletiales</taxon>
        <taxon>Tilletiaceae</taxon>
        <taxon>Tilletia</taxon>
    </lineage>
</organism>
<feature type="region of interest" description="Disordered" evidence="9">
    <location>
        <begin position="445"/>
        <end position="464"/>
    </location>
</feature>
<feature type="compositionally biased region" description="Low complexity" evidence="9">
    <location>
        <begin position="46"/>
        <end position="62"/>
    </location>
</feature>
<dbReference type="PANTHER" id="PTHR11070">
    <property type="entry name" value="UVRD / RECB / PCRA DNA HELICASE FAMILY MEMBER"/>
    <property type="match status" value="1"/>
</dbReference>
<keyword evidence="1" id="KW-0547">Nucleotide-binding</keyword>
<dbReference type="Gene3D" id="3.40.50.300">
    <property type="entry name" value="P-loop containing nucleotide triphosphate hydrolases"/>
    <property type="match status" value="2"/>
</dbReference>
<feature type="compositionally biased region" description="Low complexity" evidence="9">
    <location>
        <begin position="25"/>
        <end position="39"/>
    </location>
</feature>
<protein>
    <recommendedName>
        <fullName evidence="7">DNA 3'-5' helicase</fullName>
        <ecNumber evidence="7">5.6.2.4</ecNumber>
    </recommendedName>
</protein>
<evidence type="ECO:0000256" key="2">
    <source>
        <dbReference type="ARBA" id="ARBA00022801"/>
    </source>
</evidence>
<sequence>MLPAKRKFGRATTNAGSRSFPLAPGSSIAIGSLSSSSAATHPVQGEASTSSTLAADASASESPFPPRAFKRSRTEPVPVAAPVVPQKNTLSALPIEDKHKILDNLSLPDAMALVQALPELRVRFHNENWSPWRKRWHALINAERSYDQLLYRENEEKRRQSYNPSSSQQLPSQTQAQSQFQSASQLNSDKTRSREEQTLGTQYRNALIALNLSRPPSSLDELILALDLCSNTANGRNTGALSNVPSDYMREYGRSLILGPGYSPKFANAPFCAFNHLEHAAASELISCVGTFLSVLRISVLVGEQKHGSTTRTARYLEADCRDALDRFFRPRIYIPPPGSASRLTSEQRDFVDTDVFQGEVIKIQAYAGTGKTTSLLEYAKERPHRRFLYLAFNKAAQEDAHKRFSSNVECRTFHSFAYGSRPANCQVGNIRNSDIVTRHLLDQLPEGEKKPTPGEQVRPNAKDRKLLPTTVASYIMAVLEKFMSSDAQEISVDHVPWRMKDKTTLSVQEVVDSAAKLWEYIKKGKDRRGYPVKCPHDAYIKLLQLRGPLYPDPLVGRDVLLIDEAQDMSLCQIDILKRMFPQWGGVIIVGDTHQKIYDFRGATDKLFDDDFIKPTHSFRLTQSFRFGEKIAEAATTIVRLKALPSWAKNQTKPRLSGMKTWTDHLYWANDSGSDAMEERVGAIPSQLIWPYSSSIEANGSTPETTMTDAETVGNDAAVEDDLQYGSAENEQDEDDMLMTDSEDEGSTDASASGGAAGDFRPVKHTRIYRTNARLLRDAMKLAVLSREAGRRTKVFLKTNATLNKGALINLLKDAYELYHGRRPEKVFALKEFSSWEELQQRVEAEEGGSSSANSMLGLVLGLKSLLSSPTWLDEVKELEAQFVEREDEALIVMATVHQAKGLEWDRVMLGDDFRPVLLGETVRDIEFNQLYFQNEINLMYVAATRAKKELYLSRTFVQWLCVINGLSRFEVDYARAGEACLNCEGKDKLFLRRTVRIARKDPLWMSSLTPTGSNDGAPSTILSPEWCTDCITAALPAASFDDNVAVSDFVDTVSAIKSLQAKIASDKAAAQAAPEAYHPTPYGNEASSMVPASAGANGDGTVPAEHVPDAAANSDAVRFKDSDIPLLKIASARRDALWEMRLAVEKVALVVEMKACSGRPTMPVAPTQD</sequence>
<evidence type="ECO:0000313" key="10">
    <source>
        <dbReference type="EMBL" id="KAE8250927.1"/>
    </source>
</evidence>
<dbReference type="PANTHER" id="PTHR11070:SF30">
    <property type="entry name" value="F-BOX DNA HELICASE 1"/>
    <property type="match status" value="1"/>
</dbReference>
<dbReference type="PROSITE" id="PS51198">
    <property type="entry name" value="UVRD_HELICASE_ATP_BIND"/>
    <property type="match status" value="1"/>
</dbReference>
<dbReference type="AlphaFoldDB" id="A0A177TBJ2"/>
<gene>
    <name evidence="10" type="ORF">A4X13_0g4245</name>
</gene>
<feature type="compositionally biased region" description="Acidic residues" evidence="9">
    <location>
        <begin position="730"/>
        <end position="747"/>
    </location>
</feature>
<dbReference type="GO" id="GO:0031297">
    <property type="term" value="P:replication fork processing"/>
    <property type="evidence" value="ECO:0007669"/>
    <property type="project" value="TreeGrafter"/>
</dbReference>
<feature type="region of interest" description="Disordered" evidence="9">
    <location>
        <begin position="726"/>
        <end position="759"/>
    </location>
</feature>
<dbReference type="GO" id="GO:0000724">
    <property type="term" value="P:double-strand break repair via homologous recombination"/>
    <property type="evidence" value="ECO:0007669"/>
    <property type="project" value="TreeGrafter"/>
</dbReference>
<reference evidence="10" key="2">
    <citation type="journal article" date="2019" name="IMA Fungus">
        <title>Genome sequencing and comparison of five Tilletia species to identify candidate genes for the detection of regulated species infecting wheat.</title>
        <authorList>
            <person name="Nguyen H.D.T."/>
            <person name="Sultana T."/>
            <person name="Kesanakurti P."/>
            <person name="Hambleton S."/>
        </authorList>
    </citation>
    <scope>NUCLEOTIDE SEQUENCE</scope>
    <source>
        <strain evidence="10">DAOMC 236416</strain>
    </source>
</reference>
<keyword evidence="2" id="KW-0378">Hydrolase</keyword>
<feature type="region of interest" description="Disordered" evidence="9">
    <location>
        <begin position="1"/>
        <end position="70"/>
    </location>
</feature>
<dbReference type="InterPro" id="IPR014017">
    <property type="entry name" value="DNA_helicase_UvrD-like_C"/>
</dbReference>
<dbReference type="Proteomes" id="UP000077521">
    <property type="component" value="Unassembled WGS sequence"/>
</dbReference>
<dbReference type="EMBL" id="LWDF02000271">
    <property type="protein sequence ID" value="KAE8250927.1"/>
    <property type="molecule type" value="Genomic_DNA"/>
</dbReference>
<dbReference type="GO" id="GO:0043138">
    <property type="term" value="F:3'-5' DNA helicase activity"/>
    <property type="evidence" value="ECO:0007669"/>
    <property type="project" value="UniProtKB-EC"/>
</dbReference>
<dbReference type="EC" id="5.6.2.4" evidence="7"/>
<evidence type="ECO:0000256" key="7">
    <source>
        <dbReference type="ARBA" id="ARBA00034808"/>
    </source>
</evidence>
<dbReference type="SUPFAM" id="SSF52540">
    <property type="entry name" value="P-loop containing nucleoside triphosphate hydrolases"/>
    <property type="match status" value="1"/>
</dbReference>
<comment type="caution">
    <text evidence="10">The sequence shown here is derived from an EMBL/GenBank/DDBJ whole genome shotgun (WGS) entry which is preliminary data.</text>
</comment>
<dbReference type="GO" id="GO:0003677">
    <property type="term" value="F:DNA binding"/>
    <property type="evidence" value="ECO:0007669"/>
    <property type="project" value="InterPro"/>
</dbReference>
<evidence type="ECO:0000256" key="4">
    <source>
        <dbReference type="ARBA" id="ARBA00022840"/>
    </source>
</evidence>
<evidence type="ECO:0000313" key="11">
    <source>
        <dbReference type="Proteomes" id="UP000077521"/>
    </source>
</evidence>
<keyword evidence="3" id="KW-0347">Helicase</keyword>
<dbReference type="InterPro" id="IPR014016">
    <property type="entry name" value="UvrD-like_ATP-bd"/>
</dbReference>
<evidence type="ECO:0000256" key="8">
    <source>
        <dbReference type="ARBA" id="ARBA00048988"/>
    </source>
</evidence>
<feature type="compositionally biased region" description="Low complexity" evidence="9">
    <location>
        <begin position="161"/>
        <end position="188"/>
    </location>
</feature>
<keyword evidence="11" id="KW-1185">Reference proteome</keyword>
<keyword evidence="4" id="KW-0067">ATP-binding</keyword>
<proteinExistence type="predicted"/>
<evidence type="ECO:0000256" key="6">
    <source>
        <dbReference type="ARBA" id="ARBA00034617"/>
    </source>
</evidence>
<comment type="catalytic activity">
    <reaction evidence="8">
        <text>ATP + H2O = ADP + phosphate + H(+)</text>
        <dbReference type="Rhea" id="RHEA:13065"/>
        <dbReference type="ChEBI" id="CHEBI:15377"/>
        <dbReference type="ChEBI" id="CHEBI:15378"/>
        <dbReference type="ChEBI" id="CHEBI:30616"/>
        <dbReference type="ChEBI" id="CHEBI:43474"/>
        <dbReference type="ChEBI" id="CHEBI:456216"/>
        <dbReference type="EC" id="5.6.2.4"/>
    </reaction>
</comment>
<reference evidence="10" key="1">
    <citation type="submission" date="2016-04" db="EMBL/GenBank/DDBJ databases">
        <authorList>
            <person name="Nguyen H.D."/>
            <person name="Samba Siva P."/>
            <person name="Cullis J."/>
            <person name="Levesque C.A."/>
            <person name="Hambleton S."/>
        </authorList>
    </citation>
    <scope>NUCLEOTIDE SEQUENCE</scope>
    <source>
        <strain evidence="10">DAOMC 236416</strain>
    </source>
</reference>
<keyword evidence="5" id="KW-0413">Isomerase</keyword>
<accession>A0A177TBJ2</accession>
<dbReference type="Pfam" id="PF13361">
    <property type="entry name" value="UvrD_C"/>
    <property type="match status" value="1"/>
</dbReference>
<evidence type="ECO:0000256" key="1">
    <source>
        <dbReference type="ARBA" id="ARBA00022741"/>
    </source>
</evidence>
<dbReference type="InterPro" id="IPR000212">
    <property type="entry name" value="DNA_helicase_UvrD/REP"/>
</dbReference>
<evidence type="ECO:0000256" key="3">
    <source>
        <dbReference type="ARBA" id="ARBA00022806"/>
    </source>
</evidence>